<gene>
    <name evidence="6" type="ORF">A3B87_01695</name>
</gene>
<dbReference type="PANTHER" id="PTHR12302">
    <property type="entry name" value="EBNA2 BINDING PROTEIN P100"/>
    <property type="match status" value="1"/>
</dbReference>
<comment type="caution">
    <text evidence="6">The sequence shown here is derived from an EMBL/GenBank/DDBJ whole genome shotgun (WGS) entry which is preliminary data.</text>
</comment>
<dbReference type="AlphaFoldDB" id="A0A1F6FN73"/>
<keyword evidence="4" id="KW-1133">Transmembrane helix</keyword>
<evidence type="ECO:0000256" key="2">
    <source>
        <dbReference type="ARBA" id="ARBA00022759"/>
    </source>
</evidence>
<name>A0A1F6FN73_9BACT</name>
<dbReference type="InterPro" id="IPR016071">
    <property type="entry name" value="Staphylococal_nuclease_OB-fold"/>
</dbReference>
<organism evidence="6 7">
    <name type="scientific">Candidatus Kuenenbacteria bacterium RIFCSPHIGHO2_02_FULL_39_13</name>
    <dbReference type="NCBI Taxonomy" id="1798561"/>
    <lineage>
        <taxon>Bacteria</taxon>
        <taxon>Candidatus Kueneniibacteriota</taxon>
    </lineage>
</organism>
<keyword evidence="2" id="KW-0255">Endonuclease</keyword>
<dbReference type="PROSITE" id="PS50830">
    <property type="entry name" value="TNASE_3"/>
    <property type="match status" value="1"/>
</dbReference>
<feature type="domain" description="TNase-like" evidence="5">
    <location>
        <begin position="38"/>
        <end position="165"/>
    </location>
</feature>
<evidence type="ECO:0000313" key="7">
    <source>
        <dbReference type="Proteomes" id="UP000179136"/>
    </source>
</evidence>
<dbReference type="PANTHER" id="PTHR12302:SF3">
    <property type="entry name" value="SERINE_THREONINE-PROTEIN KINASE 31"/>
    <property type="match status" value="1"/>
</dbReference>
<evidence type="ECO:0000256" key="4">
    <source>
        <dbReference type="SAM" id="Phobius"/>
    </source>
</evidence>
<dbReference type="Proteomes" id="UP000179136">
    <property type="component" value="Unassembled WGS sequence"/>
</dbReference>
<keyword evidence="3" id="KW-0378">Hydrolase</keyword>
<dbReference type="STRING" id="1798561.A3B87_01695"/>
<evidence type="ECO:0000256" key="1">
    <source>
        <dbReference type="ARBA" id="ARBA00022722"/>
    </source>
</evidence>
<dbReference type="InterPro" id="IPR035437">
    <property type="entry name" value="SNase_OB-fold_sf"/>
</dbReference>
<keyword evidence="1" id="KW-0540">Nuclease</keyword>
<dbReference type="GO" id="GO:0016787">
    <property type="term" value="F:hydrolase activity"/>
    <property type="evidence" value="ECO:0007669"/>
    <property type="project" value="UniProtKB-KW"/>
</dbReference>
<keyword evidence="4" id="KW-0812">Transmembrane</keyword>
<evidence type="ECO:0000256" key="3">
    <source>
        <dbReference type="ARBA" id="ARBA00022801"/>
    </source>
</evidence>
<keyword evidence="4" id="KW-0472">Membrane</keyword>
<evidence type="ECO:0000313" key="6">
    <source>
        <dbReference type="EMBL" id="OGG87301.1"/>
    </source>
</evidence>
<dbReference type="Pfam" id="PF00565">
    <property type="entry name" value="SNase"/>
    <property type="match status" value="1"/>
</dbReference>
<dbReference type="GO" id="GO:0004519">
    <property type="term" value="F:endonuclease activity"/>
    <property type="evidence" value="ECO:0007669"/>
    <property type="project" value="UniProtKB-KW"/>
</dbReference>
<dbReference type="EMBL" id="MFMW01000016">
    <property type="protein sequence ID" value="OGG87301.1"/>
    <property type="molecule type" value="Genomic_DNA"/>
</dbReference>
<dbReference type="SMART" id="SM00318">
    <property type="entry name" value="SNc"/>
    <property type="match status" value="1"/>
</dbReference>
<proteinExistence type="predicted"/>
<sequence length="241" mass="27385">MKLPKIKQKYFLLPVVILGIILAWLGFYDMGNKQSTGDGSRTKVIQVIDGDTFKISGDDKVRLLGIDAPEEGDCYYSQAQVALKELIEDKVVRLDKDIEERDKYDRLLRYVILEREAEDNLLVNDYLVRQGFAFDTGSPPNNRYRDLLSSAEEEAKRAGRGLWLACDYAKTADWREQNNLPDDPNCIIKGNISEKGYGKTYLIPGCDNYETVKIDKRKGEGYFCTENEAIKAGFKKATNCP</sequence>
<feature type="transmembrane region" description="Helical" evidence="4">
    <location>
        <begin position="10"/>
        <end position="28"/>
    </location>
</feature>
<dbReference type="Gene3D" id="2.40.50.90">
    <property type="match status" value="1"/>
</dbReference>
<accession>A0A1F6FN73</accession>
<evidence type="ECO:0000259" key="5">
    <source>
        <dbReference type="PROSITE" id="PS50830"/>
    </source>
</evidence>
<dbReference type="SUPFAM" id="SSF50199">
    <property type="entry name" value="Staphylococcal nuclease"/>
    <property type="match status" value="1"/>
</dbReference>
<protein>
    <recommendedName>
        <fullName evidence="5">TNase-like domain-containing protein</fullName>
    </recommendedName>
</protein>
<reference evidence="6 7" key="1">
    <citation type="journal article" date="2016" name="Nat. Commun.">
        <title>Thousands of microbial genomes shed light on interconnected biogeochemical processes in an aquifer system.</title>
        <authorList>
            <person name="Anantharaman K."/>
            <person name="Brown C.T."/>
            <person name="Hug L.A."/>
            <person name="Sharon I."/>
            <person name="Castelle C.J."/>
            <person name="Probst A.J."/>
            <person name="Thomas B.C."/>
            <person name="Singh A."/>
            <person name="Wilkins M.J."/>
            <person name="Karaoz U."/>
            <person name="Brodie E.L."/>
            <person name="Williams K.H."/>
            <person name="Hubbard S.S."/>
            <person name="Banfield J.F."/>
        </authorList>
    </citation>
    <scope>NUCLEOTIDE SEQUENCE [LARGE SCALE GENOMIC DNA]</scope>
</reference>